<feature type="transmembrane region" description="Helical" evidence="2">
    <location>
        <begin position="32"/>
        <end position="49"/>
    </location>
</feature>
<proteinExistence type="predicted"/>
<name>A0A7S0FED4_9DINO</name>
<evidence type="ECO:0000256" key="1">
    <source>
        <dbReference type="SAM" id="MobiDB-lite"/>
    </source>
</evidence>
<gene>
    <name evidence="3" type="ORF">PBAH0796_LOCUS10280</name>
</gene>
<evidence type="ECO:0000313" key="3">
    <source>
        <dbReference type="EMBL" id="CAD8354913.1"/>
    </source>
</evidence>
<keyword evidence="2" id="KW-0472">Membrane</keyword>
<evidence type="ECO:0000256" key="2">
    <source>
        <dbReference type="SAM" id="Phobius"/>
    </source>
</evidence>
<organism evidence="3">
    <name type="scientific">Pyrodinium bahamense</name>
    <dbReference type="NCBI Taxonomy" id="73915"/>
    <lineage>
        <taxon>Eukaryota</taxon>
        <taxon>Sar</taxon>
        <taxon>Alveolata</taxon>
        <taxon>Dinophyceae</taxon>
        <taxon>Gonyaulacales</taxon>
        <taxon>Pyrocystaceae</taxon>
        <taxon>Pyrodinium</taxon>
    </lineage>
</organism>
<reference evidence="3" key="1">
    <citation type="submission" date="2021-01" db="EMBL/GenBank/DDBJ databases">
        <authorList>
            <person name="Corre E."/>
            <person name="Pelletier E."/>
            <person name="Niang G."/>
            <person name="Scheremetjew M."/>
            <person name="Finn R."/>
            <person name="Kale V."/>
            <person name="Holt S."/>
            <person name="Cochrane G."/>
            <person name="Meng A."/>
            <person name="Brown T."/>
            <person name="Cohen L."/>
        </authorList>
    </citation>
    <scope>NUCLEOTIDE SEQUENCE</scope>
    <source>
        <strain evidence="3">Pbaha01</strain>
    </source>
</reference>
<dbReference type="EMBL" id="HBEG01017056">
    <property type="protein sequence ID" value="CAD8354913.1"/>
    <property type="molecule type" value="Transcribed_RNA"/>
</dbReference>
<sequence>MQVPESELEQQEPLTTTGAASSWDGFSARRKVLVFAAAFLAVVVVAAMTSSELVASKRLGVTLGDGTAPFLGLSTSPGHTFKHMSKECVKDLIALEKEAEKKGNEASTDGHNQKCDDGQQICKLTLKWGGAEHKASKCFPSTCKVDNIKKEVEADMPDGMSVSYFKCDNA</sequence>
<accession>A0A7S0FED4</accession>
<keyword evidence="2" id="KW-0812">Transmembrane</keyword>
<dbReference type="AlphaFoldDB" id="A0A7S0FED4"/>
<feature type="compositionally biased region" description="Acidic residues" evidence="1">
    <location>
        <begin position="1"/>
        <end position="10"/>
    </location>
</feature>
<keyword evidence="2" id="KW-1133">Transmembrane helix</keyword>
<protein>
    <submittedName>
        <fullName evidence="3">Uncharacterized protein</fullName>
    </submittedName>
</protein>
<feature type="region of interest" description="Disordered" evidence="1">
    <location>
        <begin position="1"/>
        <end position="20"/>
    </location>
</feature>